<dbReference type="InterPro" id="IPR038282">
    <property type="entry name" value="DUF2267_sf"/>
</dbReference>
<keyword evidence="2" id="KW-1185">Reference proteome</keyword>
<evidence type="ECO:0000313" key="2">
    <source>
        <dbReference type="Proteomes" id="UP001055153"/>
    </source>
</evidence>
<reference evidence="1" key="2">
    <citation type="submission" date="2021-08" db="EMBL/GenBank/DDBJ databases">
        <authorList>
            <person name="Tani A."/>
            <person name="Ola A."/>
            <person name="Ogura Y."/>
            <person name="Katsura K."/>
            <person name="Hayashi T."/>
        </authorList>
    </citation>
    <scope>NUCLEOTIDE SEQUENCE</scope>
    <source>
        <strain evidence="1">DSM 17168</strain>
    </source>
</reference>
<dbReference type="Gene3D" id="1.10.490.110">
    <property type="entry name" value="Uncharacterized conserved protein DUF2267"/>
    <property type="match status" value="1"/>
</dbReference>
<gene>
    <name evidence="1" type="ORF">GMJLKIPL_5316</name>
</gene>
<sequence length="68" mass="7473">MSANGLNVFDKTSHGAHVWLDDVMLHEAIGPDRQAASHALRVALRHRRDRGPVGRPAGDFFDAVRDGE</sequence>
<dbReference type="EMBL" id="BPQQ01000074">
    <property type="protein sequence ID" value="GJE03362.1"/>
    <property type="molecule type" value="Genomic_DNA"/>
</dbReference>
<accession>A0ABQ4SJL6</accession>
<dbReference type="Proteomes" id="UP001055153">
    <property type="component" value="Unassembled WGS sequence"/>
</dbReference>
<proteinExistence type="predicted"/>
<comment type="caution">
    <text evidence="1">The sequence shown here is derived from an EMBL/GenBank/DDBJ whole genome shotgun (WGS) entry which is preliminary data.</text>
</comment>
<name>A0ABQ4SJL6_9HYPH</name>
<evidence type="ECO:0000313" key="1">
    <source>
        <dbReference type="EMBL" id="GJE03362.1"/>
    </source>
</evidence>
<protein>
    <submittedName>
        <fullName evidence="1">Uncharacterized protein</fullName>
    </submittedName>
</protein>
<organism evidence="1 2">
    <name type="scientific">Methylobacterium isbiliense</name>
    <dbReference type="NCBI Taxonomy" id="315478"/>
    <lineage>
        <taxon>Bacteria</taxon>
        <taxon>Pseudomonadati</taxon>
        <taxon>Pseudomonadota</taxon>
        <taxon>Alphaproteobacteria</taxon>
        <taxon>Hyphomicrobiales</taxon>
        <taxon>Methylobacteriaceae</taxon>
        <taxon>Methylobacterium</taxon>
    </lineage>
</organism>
<reference evidence="1" key="1">
    <citation type="journal article" date="2021" name="Front. Microbiol.">
        <title>Comprehensive Comparative Genomics and Phenotyping of Methylobacterium Species.</title>
        <authorList>
            <person name="Alessa O."/>
            <person name="Ogura Y."/>
            <person name="Fujitani Y."/>
            <person name="Takami H."/>
            <person name="Hayashi T."/>
            <person name="Sahin N."/>
            <person name="Tani A."/>
        </authorList>
    </citation>
    <scope>NUCLEOTIDE SEQUENCE</scope>
    <source>
        <strain evidence="1">DSM 17168</strain>
    </source>
</reference>
<dbReference type="RefSeq" id="WP_238240763.1">
    <property type="nucleotide sequence ID" value="NZ_BPQQ01000074.1"/>
</dbReference>